<evidence type="ECO:0000256" key="2">
    <source>
        <dbReference type="ARBA" id="ARBA00022475"/>
    </source>
</evidence>
<evidence type="ECO:0000256" key="3">
    <source>
        <dbReference type="ARBA" id="ARBA00022692"/>
    </source>
</evidence>
<evidence type="ECO:0000256" key="8">
    <source>
        <dbReference type="SAM" id="Phobius"/>
    </source>
</evidence>
<feature type="transmembrane region" description="Helical" evidence="8">
    <location>
        <begin position="218"/>
        <end position="236"/>
    </location>
</feature>
<feature type="transmembrane region" description="Helical" evidence="8">
    <location>
        <begin position="298"/>
        <end position="317"/>
    </location>
</feature>
<feature type="transmembrane region" description="Helical" evidence="8">
    <location>
        <begin position="31"/>
        <end position="52"/>
    </location>
</feature>
<dbReference type="EMBL" id="BMHV01000001">
    <property type="protein sequence ID" value="GGF51771.1"/>
    <property type="molecule type" value="Genomic_DNA"/>
</dbReference>
<comment type="subcellular location">
    <subcellularLocation>
        <location evidence="1">Cell membrane</location>
        <topology evidence="1">Multi-pass membrane protein</topology>
    </subcellularLocation>
    <subcellularLocation>
        <location evidence="7">Membrane</location>
        <topology evidence="7">Multi-pass membrane protein</topology>
    </subcellularLocation>
</comment>
<evidence type="ECO:0000313" key="11">
    <source>
        <dbReference type="Proteomes" id="UP000632498"/>
    </source>
</evidence>
<feature type="transmembrane region" description="Helical" evidence="8">
    <location>
        <begin position="149"/>
        <end position="169"/>
    </location>
</feature>
<comment type="caution">
    <text evidence="10">The sequence shown here is derived from an EMBL/GenBank/DDBJ whole genome shotgun (WGS) entry which is preliminary data.</text>
</comment>
<feature type="transmembrane region" description="Helical" evidence="8">
    <location>
        <begin position="97"/>
        <end position="114"/>
    </location>
</feature>
<keyword evidence="2" id="KW-1003">Cell membrane</keyword>
<keyword evidence="11" id="KW-1185">Reference proteome</keyword>
<gene>
    <name evidence="10" type="ORF">GCM10011332_01250</name>
</gene>
<dbReference type="Pfam" id="PF00361">
    <property type="entry name" value="Proton_antipo_M"/>
    <property type="match status" value="1"/>
</dbReference>
<evidence type="ECO:0000256" key="7">
    <source>
        <dbReference type="RuleBase" id="RU000320"/>
    </source>
</evidence>
<keyword evidence="4 8" id="KW-1133">Transmembrane helix</keyword>
<dbReference type="InterPro" id="IPR052175">
    <property type="entry name" value="ComplexI-like_HydComp"/>
</dbReference>
<dbReference type="GO" id="GO:0005886">
    <property type="term" value="C:plasma membrane"/>
    <property type="evidence" value="ECO:0007669"/>
    <property type="project" value="UniProtKB-SubCell"/>
</dbReference>
<organism evidence="10 11">
    <name type="scientific">Terasakiella brassicae</name>
    <dbReference type="NCBI Taxonomy" id="1634917"/>
    <lineage>
        <taxon>Bacteria</taxon>
        <taxon>Pseudomonadati</taxon>
        <taxon>Pseudomonadota</taxon>
        <taxon>Alphaproteobacteria</taxon>
        <taxon>Rhodospirillales</taxon>
        <taxon>Terasakiellaceae</taxon>
        <taxon>Terasakiella</taxon>
    </lineage>
</organism>
<keyword evidence="5" id="KW-0560">Oxidoreductase</keyword>
<feature type="transmembrane region" description="Helical" evidence="8">
    <location>
        <begin position="242"/>
        <end position="260"/>
    </location>
</feature>
<evidence type="ECO:0000259" key="9">
    <source>
        <dbReference type="Pfam" id="PF00361"/>
    </source>
</evidence>
<dbReference type="NCBIfam" id="NF009310">
    <property type="entry name" value="PRK12668.1"/>
    <property type="match status" value="1"/>
</dbReference>
<evidence type="ECO:0000256" key="1">
    <source>
        <dbReference type="ARBA" id="ARBA00004651"/>
    </source>
</evidence>
<feature type="transmembrane region" description="Helical" evidence="8">
    <location>
        <begin position="72"/>
        <end position="90"/>
    </location>
</feature>
<feature type="transmembrane region" description="Helical" evidence="8">
    <location>
        <begin position="373"/>
        <end position="399"/>
    </location>
</feature>
<dbReference type="AlphaFoldDB" id="A0A917F5F3"/>
<feature type="transmembrane region" description="Helical" evidence="8">
    <location>
        <begin position="553"/>
        <end position="569"/>
    </location>
</feature>
<feature type="transmembrane region" description="Helical" evidence="8">
    <location>
        <begin position="329"/>
        <end position="353"/>
    </location>
</feature>
<dbReference type="PANTHER" id="PTHR42682:SF4">
    <property type="entry name" value="NADH-UBIQUINONE_PLASTOQUINONE"/>
    <property type="match status" value="1"/>
</dbReference>
<feature type="transmembrane region" description="Helical" evidence="8">
    <location>
        <begin position="120"/>
        <end position="137"/>
    </location>
</feature>
<feature type="transmembrane region" description="Helical" evidence="8">
    <location>
        <begin position="460"/>
        <end position="479"/>
    </location>
</feature>
<keyword evidence="6 8" id="KW-0472">Membrane</keyword>
<evidence type="ECO:0000256" key="6">
    <source>
        <dbReference type="ARBA" id="ARBA00023136"/>
    </source>
</evidence>
<evidence type="ECO:0000313" key="10">
    <source>
        <dbReference type="EMBL" id="GGF51771.1"/>
    </source>
</evidence>
<protein>
    <submittedName>
        <fullName evidence="10">Na(+)/H(+) antiporter subunit D</fullName>
    </submittedName>
</protein>
<dbReference type="GO" id="GO:0016491">
    <property type="term" value="F:oxidoreductase activity"/>
    <property type="evidence" value="ECO:0007669"/>
    <property type="project" value="UniProtKB-KW"/>
</dbReference>
<feature type="transmembrane region" description="Helical" evidence="8">
    <location>
        <begin position="420"/>
        <end position="440"/>
    </location>
</feature>
<accession>A0A917F5F3</accession>
<dbReference type="InterPro" id="IPR001750">
    <property type="entry name" value="ND/Mrp_TM"/>
</dbReference>
<dbReference type="PANTHER" id="PTHR42682">
    <property type="entry name" value="HYDROGENASE-4 COMPONENT F"/>
    <property type="match status" value="1"/>
</dbReference>
<evidence type="ECO:0000256" key="5">
    <source>
        <dbReference type="ARBA" id="ARBA00023002"/>
    </source>
</evidence>
<feature type="transmembrane region" description="Helical" evidence="8">
    <location>
        <begin position="267"/>
        <end position="286"/>
    </location>
</feature>
<dbReference type="RefSeq" id="WP_229734184.1">
    <property type="nucleotide sequence ID" value="NZ_BMHV01000001.1"/>
</dbReference>
<feature type="domain" description="NADH:quinone oxidoreductase/Mrp antiporter transmembrane" evidence="9">
    <location>
        <begin position="113"/>
        <end position="378"/>
    </location>
</feature>
<name>A0A917F5F3_9PROT</name>
<proteinExistence type="predicted"/>
<sequence>MMINSALPPGLILILGSLFLPALVGNARKTLMLLLPVLTMYFIWAVPDGVQLTVPFLDYTLEPLQGDKLSRLFATIFTLMAFVGGIFALNQKSQIELLSAYAYAGGAVGVAMSGDLVSVFIFWEFMAVASTLVIWSARTKESYRASMRYAIVHLFGGVILMIGVIGQIYHSGSVEFGAMKADSWWTWMLLAGFLINAGAPPFSAWLPDAYPSASWSGSVFLSAFTTKTAVYVLIRSFPGENVLIFVGLYMVFYGIIYALLENDMRRILAYSIINQVGFMVTGIGIGTDLALNGAAAHAFAHIIYKALLLMSAGAVMYEINKRKCTDLGGLYKAMPLTMICGTIGALAISGFPLTSGFTTKTMIASAAADQHIAYAWFLLEAASAGVFLHAGIKFPWFVFFQRAPGYVEREFGAKPKDPPFNMRLAMVIFAVMCVGLGVYPDPLYAILPNPVDFVPYTSTKVIHMLELLLFSGFAFFVLLKMMKRTLTITLDFDWFYRKFFNLLHEEFVVRHGGAAFAKFRLACLKRVDVIINHIFKHHGPHGILARTWPTGSMVLWVAILLGLYLLVYYI</sequence>
<feature type="transmembrane region" description="Helical" evidence="8">
    <location>
        <begin position="184"/>
        <end position="206"/>
    </location>
</feature>
<keyword evidence="3 7" id="KW-0812">Transmembrane</keyword>
<feature type="transmembrane region" description="Helical" evidence="8">
    <location>
        <begin position="6"/>
        <end position="24"/>
    </location>
</feature>
<reference evidence="10" key="2">
    <citation type="submission" date="2020-09" db="EMBL/GenBank/DDBJ databases">
        <authorList>
            <person name="Sun Q."/>
            <person name="Zhou Y."/>
        </authorList>
    </citation>
    <scope>NUCLEOTIDE SEQUENCE</scope>
    <source>
        <strain evidence="10">CGMCC 1.15254</strain>
    </source>
</reference>
<dbReference type="Proteomes" id="UP000632498">
    <property type="component" value="Unassembled WGS sequence"/>
</dbReference>
<evidence type="ECO:0000256" key="4">
    <source>
        <dbReference type="ARBA" id="ARBA00022989"/>
    </source>
</evidence>
<reference evidence="10" key="1">
    <citation type="journal article" date="2014" name="Int. J. Syst. Evol. Microbiol.">
        <title>Complete genome sequence of Corynebacterium casei LMG S-19264T (=DSM 44701T), isolated from a smear-ripened cheese.</title>
        <authorList>
            <consortium name="US DOE Joint Genome Institute (JGI-PGF)"/>
            <person name="Walter F."/>
            <person name="Albersmeier A."/>
            <person name="Kalinowski J."/>
            <person name="Ruckert C."/>
        </authorList>
    </citation>
    <scope>NUCLEOTIDE SEQUENCE</scope>
    <source>
        <strain evidence="10">CGMCC 1.15254</strain>
    </source>
</reference>